<protein>
    <submittedName>
        <fullName evidence="9">Transport protein</fullName>
    </submittedName>
</protein>
<feature type="transmembrane region" description="Helical" evidence="7">
    <location>
        <begin position="324"/>
        <end position="346"/>
    </location>
</feature>
<feature type="transmembrane region" description="Helical" evidence="7">
    <location>
        <begin position="234"/>
        <end position="253"/>
    </location>
</feature>
<dbReference type="InterPro" id="IPR036259">
    <property type="entry name" value="MFS_trans_sf"/>
</dbReference>
<feature type="transmembrane region" description="Helical" evidence="7">
    <location>
        <begin position="265"/>
        <end position="283"/>
    </location>
</feature>
<dbReference type="RefSeq" id="WP_057887120.1">
    <property type="nucleotide sequence ID" value="NZ_AZEZ01000004.1"/>
</dbReference>
<feature type="transmembrane region" description="Helical" evidence="7">
    <location>
        <begin position="358"/>
        <end position="375"/>
    </location>
</feature>
<keyword evidence="10" id="KW-1185">Reference proteome</keyword>
<comment type="subcellular location">
    <subcellularLocation>
        <location evidence="1">Cell membrane</location>
        <topology evidence="1">Multi-pass membrane protein</topology>
    </subcellularLocation>
</comment>
<dbReference type="GO" id="GO:0005886">
    <property type="term" value="C:plasma membrane"/>
    <property type="evidence" value="ECO:0007669"/>
    <property type="project" value="UniProtKB-SubCell"/>
</dbReference>
<dbReference type="InterPro" id="IPR020846">
    <property type="entry name" value="MFS_dom"/>
</dbReference>
<keyword evidence="3" id="KW-1003">Cell membrane</keyword>
<dbReference type="Proteomes" id="UP000050872">
    <property type="component" value="Unassembled WGS sequence"/>
</dbReference>
<feature type="transmembrane region" description="Helical" evidence="7">
    <location>
        <begin position="289"/>
        <end position="312"/>
    </location>
</feature>
<keyword evidence="2" id="KW-0813">Transport</keyword>
<evidence type="ECO:0000256" key="2">
    <source>
        <dbReference type="ARBA" id="ARBA00022448"/>
    </source>
</evidence>
<dbReference type="InterPro" id="IPR011701">
    <property type="entry name" value="MFS"/>
</dbReference>
<dbReference type="STRING" id="1423770.FD29_GL001893"/>
<feature type="transmembrane region" description="Helical" evidence="7">
    <location>
        <begin position="132"/>
        <end position="155"/>
    </location>
</feature>
<dbReference type="Pfam" id="PF07690">
    <property type="entry name" value="MFS_1"/>
    <property type="match status" value="1"/>
</dbReference>
<keyword evidence="5 7" id="KW-1133">Transmembrane helix</keyword>
<evidence type="ECO:0000256" key="1">
    <source>
        <dbReference type="ARBA" id="ARBA00004651"/>
    </source>
</evidence>
<evidence type="ECO:0000256" key="6">
    <source>
        <dbReference type="ARBA" id="ARBA00023136"/>
    </source>
</evidence>
<evidence type="ECO:0000256" key="7">
    <source>
        <dbReference type="SAM" id="Phobius"/>
    </source>
</evidence>
<dbReference type="PROSITE" id="PS50850">
    <property type="entry name" value="MFS"/>
    <property type="match status" value="1"/>
</dbReference>
<dbReference type="GO" id="GO:0022857">
    <property type="term" value="F:transmembrane transporter activity"/>
    <property type="evidence" value="ECO:0007669"/>
    <property type="project" value="InterPro"/>
</dbReference>
<evidence type="ECO:0000259" key="8">
    <source>
        <dbReference type="PROSITE" id="PS50850"/>
    </source>
</evidence>
<dbReference type="PANTHER" id="PTHR43124">
    <property type="entry name" value="PURINE EFFLUX PUMP PBUE"/>
    <property type="match status" value="1"/>
</dbReference>
<sequence length="389" mass="42786">MKQIPLKTTASILALSTVSGITTIITGIIPQLKKAFPTIPTTVIEWIVTIANFSALLTLMLNPSLTKKFGIKKIVIIGLLLSALMGIVPAMTNNFYLVMISRILLGLGVGLFSPHAIGLIAHTYYGDTRARLLGYQTGLSALGNAFLLGMASLLISLDWHLVFWLYIVLFLVAWLIFSFVPEPIKEPVTTVQKLVHLPKRQWQLIVLTFITYLLIWGVQLNLPSYFENRHLGNAQVLNLTLSAMNIGGLLAGLTFGRLYKHLQRFTLTLGYVGAGIAIVILWSTNDTNIAIGSAIFFNFIYSYTGPYLVFTSNDGLKKNQVNTISSYLTIATIISAFFAPLVWNLLGKIGPLSLIDNVLLWIIISLFLLAILTIISQSAKGSISNETKQ</sequence>
<dbReference type="AlphaFoldDB" id="A0A0R1QSZ6"/>
<keyword evidence="4 7" id="KW-0812">Transmembrane</keyword>
<dbReference type="SUPFAM" id="SSF103473">
    <property type="entry name" value="MFS general substrate transporter"/>
    <property type="match status" value="1"/>
</dbReference>
<feature type="transmembrane region" description="Helical" evidence="7">
    <location>
        <begin position="103"/>
        <end position="125"/>
    </location>
</feature>
<dbReference type="PATRIC" id="fig|1423770.3.peg.1944"/>
<keyword evidence="6 7" id="KW-0472">Membrane</keyword>
<evidence type="ECO:0000313" key="9">
    <source>
        <dbReference type="EMBL" id="KRL45892.1"/>
    </source>
</evidence>
<dbReference type="OrthoDB" id="1650550at2"/>
<dbReference type="EMBL" id="AZEZ01000004">
    <property type="protein sequence ID" value="KRL45892.1"/>
    <property type="molecule type" value="Genomic_DNA"/>
</dbReference>
<evidence type="ECO:0000256" key="3">
    <source>
        <dbReference type="ARBA" id="ARBA00022475"/>
    </source>
</evidence>
<dbReference type="Gene3D" id="1.20.1250.20">
    <property type="entry name" value="MFS general substrate transporter like domains"/>
    <property type="match status" value="1"/>
</dbReference>
<evidence type="ECO:0000256" key="5">
    <source>
        <dbReference type="ARBA" id="ARBA00022989"/>
    </source>
</evidence>
<proteinExistence type="predicted"/>
<accession>A0A0R1QSZ6</accession>
<feature type="transmembrane region" description="Helical" evidence="7">
    <location>
        <begin position="12"/>
        <end position="31"/>
    </location>
</feature>
<feature type="transmembrane region" description="Helical" evidence="7">
    <location>
        <begin position="202"/>
        <end position="222"/>
    </location>
</feature>
<organism evidence="9 10">
    <name type="scientific">Companilactobacillus mindensis DSM 14500</name>
    <dbReference type="NCBI Taxonomy" id="1423770"/>
    <lineage>
        <taxon>Bacteria</taxon>
        <taxon>Bacillati</taxon>
        <taxon>Bacillota</taxon>
        <taxon>Bacilli</taxon>
        <taxon>Lactobacillales</taxon>
        <taxon>Lactobacillaceae</taxon>
        <taxon>Companilactobacillus</taxon>
    </lineage>
</organism>
<comment type="caution">
    <text evidence="9">The sequence shown here is derived from an EMBL/GenBank/DDBJ whole genome shotgun (WGS) entry which is preliminary data.</text>
</comment>
<evidence type="ECO:0000313" key="10">
    <source>
        <dbReference type="Proteomes" id="UP000050872"/>
    </source>
</evidence>
<feature type="domain" description="Major facilitator superfamily (MFS) profile" evidence="8">
    <location>
        <begin position="1"/>
        <end position="382"/>
    </location>
</feature>
<dbReference type="PANTHER" id="PTHR43124:SF3">
    <property type="entry name" value="CHLORAMPHENICOL EFFLUX PUMP RV0191"/>
    <property type="match status" value="1"/>
</dbReference>
<evidence type="ECO:0000256" key="4">
    <source>
        <dbReference type="ARBA" id="ARBA00022692"/>
    </source>
</evidence>
<reference evidence="9 10" key="1">
    <citation type="journal article" date="2015" name="Genome Announc.">
        <title>Expanding the biotechnology potential of lactobacilli through comparative genomics of 213 strains and associated genera.</title>
        <authorList>
            <person name="Sun Z."/>
            <person name="Harris H.M."/>
            <person name="McCann A."/>
            <person name="Guo C."/>
            <person name="Argimon S."/>
            <person name="Zhang W."/>
            <person name="Yang X."/>
            <person name="Jeffery I.B."/>
            <person name="Cooney J.C."/>
            <person name="Kagawa T.F."/>
            <person name="Liu W."/>
            <person name="Song Y."/>
            <person name="Salvetti E."/>
            <person name="Wrobel A."/>
            <person name="Rasinkangas P."/>
            <person name="Parkhill J."/>
            <person name="Rea M.C."/>
            <person name="O'Sullivan O."/>
            <person name="Ritari J."/>
            <person name="Douillard F.P."/>
            <person name="Paul Ross R."/>
            <person name="Yang R."/>
            <person name="Briner A.E."/>
            <person name="Felis G.E."/>
            <person name="de Vos W.M."/>
            <person name="Barrangou R."/>
            <person name="Klaenhammer T.R."/>
            <person name="Caufield P.W."/>
            <person name="Cui Y."/>
            <person name="Zhang H."/>
            <person name="O'Toole P.W."/>
        </authorList>
    </citation>
    <scope>NUCLEOTIDE SEQUENCE [LARGE SCALE GENOMIC DNA]</scope>
    <source>
        <strain evidence="9 10">DSM 14500</strain>
    </source>
</reference>
<name>A0A0R1QSZ6_9LACO</name>
<dbReference type="InterPro" id="IPR050189">
    <property type="entry name" value="MFS_Efflux_Transporters"/>
</dbReference>
<feature type="transmembrane region" description="Helical" evidence="7">
    <location>
        <begin position="74"/>
        <end position="91"/>
    </location>
</feature>
<feature type="transmembrane region" description="Helical" evidence="7">
    <location>
        <begin position="43"/>
        <end position="62"/>
    </location>
</feature>
<feature type="transmembrane region" description="Helical" evidence="7">
    <location>
        <begin position="161"/>
        <end position="181"/>
    </location>
</feature>
<gene>
    <name evidence="9" type="ORF">FD29_GL001893</name>
</gene>